<organism evidence="2 3">
    <name type="scientific">Caenispirillum salinarum AK4</name>
    <dbReference type="NCBI Taxonomy" id="1238182"/>
    <lineage>
        <taxon>Bacteria</taxon>
        <taxon>Pseudomonadati</taxon>
        <taxon>Pseudomonadota</taxon>
        <taxon>Alphaproteobacteria</taxon>
        <taxon>Rhodospirillales</taxon>
        <taxon>Novispirillaceae</taxon>
        <taxon>Caenispirillum</taxon>
    </lineage>
</organism>
<gene>
    <name evidence="2" type="ORF">C882_2843</name>
</gene>
<evidence type="ECO:0000256" key="1">
    <source>
        <dbReference type="SAM" id="MobiDB-lite"/>
    </source>
</evidence>
<evidence type="ECO:0000313" key="3">
    <source>
        <dbReference type="Proteomes" id="UP000009881"/>
    </source>
</evidence>
<reference evidence="2 3" key="1">
    <citation type="journal article" date="2013" name="Genome Announc.">
        <title>Draft Genome Sequence of an Alphaproteobacterium, Caenispirillum salinarum AK4(T), Isolated from a Solar Saltern.</title>
        <authorList>
            <person name="Khatri I."/>
            <person name="Singh A."/>
            <person name="Korpole S."/>
            <person name="Pinnaka A.K."/>
            <person name="Subramanian S."/>
        </authorList>
    </citation>
    <scope>NUCLEOTIDE SEQUENCE [LARGE SCALE GENOMIC DNA]</scope>
    <source>
        <strain evidence="2 3">AK4</strain>
    </source>
</reference>
<protein>
    <submittedName>
        <fullName evidence="2">Uncharacterized protein</fullName>
    </submittedName>
</protein>
<comment type="caution">
    <text evidence="2">The sequence shown here is derived from an EMBL/GenBank/DDBJ whole genome shotgun (WGS) entry which is preliminary data.</text>
</comment>
<proteinExistence type="predicted"/>
<dbReference type="AlphaFoldDB" id="K9GJV8"/>
<accession>K9GJV8</accession>
<dbReference type="Proteomes" id="UP000009881">
    <property type="component" value="Unassembled WGS sequence"/>
</dbReference>
<evidence type="ECO:0000313" key="2">
    <source>
        <dbReference type="EMBL" id="EKV26265.1"/>
    </source>
</evidence>
<feature type="region of interest" description="Disordered" evidence="1">
    <location>
        <begin position="29"/>
        <end position="51"/>
    </location>
</feature>
<name>K9GJV8_9PROT</name>
<dbReference type="EMBL" id="ANHY01000033">
    <property type="protein sequence ID" value="EKV26265.1"/>
    <property type="molecule type" value="Genomic_DNA"/>
</dbReference>
<sequence>MVQCDTIPRRRPARFGRWRDPMAKAAAHLSVKADTSSGERRALARTDSLAT</sequence>
<keyword evidence="3" id="KW-1185">Reference proteome</keyword>